<evidence type="ECO:0000256" key="11">
    <source>
        <dbReference type="PIRSR" id="PIRSR038994-3"/>
    </source>
</evidence>
<comment type="cofactor">
    <cofactor evidence="11">
        <name>a divalent metal cation</name>
        <dbReference type="ChEBI" id="CHEBI:60240"/>
    </cofactor>
    <text evidence="11">Binds 1 divalent metal cation per subunit.</text>
</comment>
<comment type="similarity">
    <text evidence="1 9">Belongs to the metallo-dependent hydrolases superfamily. NagA family.</text>
</comment>
<gene>
    <name evidence="13" type="primary">nagA</name>
    <name evidence="13" type="ORF">CDQ84_14470</name>
</gene>
<comment type="caution">
    <text evidence="13">The sequence shown here is derived from an EMBL/GenBank/DDBJ whole genome shotgun (WGS) entry which is preliminary data.</text>
</comment>
<sequence>MFTFINGKIIQPDGVLEGYCLTVESGRITGLYRDEGKHEGNIIDACGSYISPGFIDIHVHGGGEGDFMDRDVQSVEKIIAVHTAHGTTGIYPTTLTCPEEEMYQAIEVITDYKNLGLKGAEILGIHIEGPYLNVAQKGAQDSKYLKMPKKEEYGRLLDYSKLIKRMTFAPELEGGMELGRELRERGIVASIGHSEAEYEDVVKAFEIGVRHVTHLYSGMQGVHRVKGFRRLGIVECAYLLDEMTVEIIADGCHLPIELLKLIYKIKGAERIALVTDAMRAAGRTEGESVLGSMENGQKVILKDGVAFMPDFECFAGSIATMDRLVRNMYRGAGVEIHNAVKMATETPASIMGCSGRKGSLEIGKDADVIIFDDDINIKYVMTRGEEFLNTL</sequence>
<comment type="pathway">
    <text evidence="8">Amino-sugar metabolism; N-acetylneuraminate degradation; D-fructose 6-phosphate from N-acetylneuraminate: step 4/5.</text>
</comment>
<dbReference type="KEGG" id="cthd:CDO33_08230"/>
<evidence type="ECO:0000256" key="7">
    <source>
        <dbReference type="ARBA" id="ARBA00047647"/>
    </source>
</evidence>
<proteinExistence type="inferred from homology"/>
<evidence type="ECO:0000256" key="4">
    <source>
        <dbReference type="ARBA" id="ARBA00022723"/>
    </source>
</evidence>
<feature type="active site" description="Proton donor/acceptor" evidence="10">
    <location>
        <position position="276"/>
    </location>
</feature>
<protein>
    <recommendedName>
        <fullName evidence="3">N-acetylglucosamine-6-phosphate deacetylase</fullName>
        <ecNumber evidence="2">3.5.1.25</ecNumber>
    </recommendedName>
</protein>
<dbReference type="RefSeq" id="WP_103082447.1">
    <property type="nucleotide sequence ID" value="NZ_CP021850.1"/>
</dbReference>
<evidence type="ECO:0000313" key="13">
    <source>
        <dbReference type="EMBL" id="PNT96807.1"/>
    </source>
</evidence>
<evidence type="ECO:0000256" key="9">
    <source>
        <dbReference type="PIRNR" id="PIRNR038994"/>
    </source>
</evidence>
<dbReference type="InterPro" id="IPR011059">
    <property type="entry name" value="Metal-dep_hydrolase_composite"/>
</dbReference>
<dbReference type="PIRSF" id="PIRSF038994">
    <property type="entry name" value="NagA"/>
    <property type="match status" value="1"/>
</dbReference>
<evidence type="ECO:0000256" key="10">
    <source>
        <dbReference type="PIRSR" id="PIRSR038994-1"/>
    </source>
</evidence>
<evidence type="ECO:0000256" key="5">
    <source>
        <dbReference type="ARBA" id="ARBA00022801"/>
    </source>
</evidence>
<dbReference type="GO" id="GO:0046872">
    <property type="term" value="F:metal ion binding"/>
    <property type="evidence" value="ECO:0007669"/>
    <property type="project" value="UniProtKB-KW"/>
</dbReference>
<feature type="binding site" evidence="11">
    <location>
        <position position="214"/>
    </location>
    <ligand>
        <name>Zn(2+)</name>
        <dbReference type="ChEBI" id="CHEBI:29105"/>
    </ligand>
</feature>
<dbReference type="AlphaFoldDB" id="A0A2K2F2A5"/>
<dbReference type="Proteomes" id="UP000236151">
    <property type="component" value="Unassembled WGS sequence"/>
</dbReference>
<evidence type="ECO:0000259" key="12">
    <source>
        <dbReference type="Pfam" id="PF01979"/>
    </source>
</evidence>
<evidence type="ECO:0000256" key="8">
    <source>
        <dbReference type="ARBA" id="ARBA00060590"/>
    </source>
</evidence>
<evidence type="ECO:0000256" key="1">
    <source>
        <dbReference type="ARBA" id="ARBA00010716"/>
    </source>
</evidence>
<dbReference type="InterPro" id="IPR032466">
    <property type="entry name" value="Metal_Hydrolase"/>
</dbReference>
<reference evidence="13 14" key="1">
    <citation type="submission" date="2017-06" db="EMBL/GenBank/DDBJ databases">
        <title>Investigating the central metabolism of Clostridium thermosuccinogenes.</title>
        <authorList>
            <person name="Koendjbiharie J.G."/>
            <person name="van Kranenburg R."/>
        </authorList>
    </citation>
    <scope>NUCLEOTIDE SEQUENCE [LARGE SCALE GENOMIC DNA]</scope>
    <source>
        <strain evidence="13 14">DSM 5806</strain>
    </source>
</reference>
<dbReference type="EMBL" id="NIOJ01000044">
    <property type="protein sequence ID" value="PNT96807.1"/>
    <property type="molecule type" value="Genomic_DNA"/>
</dbReference>
<keyword evidence="14" id="KW-1185">Reference proteome</keyword>
<evidence type="ECO:0000256" key="6">
    <source>
        <dbReference type="ARBA" id="ARBA00023277"/>
    </source>
</evidence>
<dbReference type="InterPro" id="IPR006680">
    <property type="entry name" value="Amidohydro-rel"/>
</dbReference>
<dbReference type="GO" id="GO:0006046">
    <property type="term" value="P:N-acetylglucosamine catabolic process"/>
    <property type="evidence" value="ECO:0007669"/>
    <property type="project" value="TreeGrafter"/>
</dbReference>
<dbReference type="GO" id="GO:0008448">
    <property type="term" value="F:N-acetylglucosamine-6-phosphate deacetylase activity"/>
    <property type="evidence" value="ECO:0007669"/>
    <property type="project" value="UniProtKB-EC"/>
</dbReference>
<dbReference type="PANTHER" id="PTHR11113:SF14">
    <property type="entry name" value="N-ACETYLGLUCOSAMINE-6-PHOSPHATE DEACETYLASE"/>
    <property type="match status" value="1"/>
</dbReference>
<dbReference type="PANTHER" id="PTHR11113">
    <property type="entry name" value="N-ACETYLGLUCOSAMINE-6-PHOSPHATE DEACETYLASE"/>
    <property type="match status" value="1"/>
</dbReference>
<dbReference type="Pfam" id="PF01979">
    <property type="entry name" value="Amidohydro_1"/>
    <property type="match status" value="1"/>
</dbReference>
<dbReference type="FunFam" id="3.20.20.140:FF:000004">
    <property type="entry name" value="N-acetylglucosamine-6-phosphate deacetylase"/>
    <property type="match status" value="1"/>
</dbReference>
<dbReference type="InterPro" id="IPR003764">
    <property type="entry name" value="GlcNAc_6-P_deAcase"/>
</dbReference>
<feature type="binding site" evidence="11">
    <location>
        <position position="128"/>
    </location>
    <ligand>
        <name>Zn(2+)</name>
        <dbReference type="ChEBI" id="CHEBI:29105"/>
    </ligand>
</feature>
<dbReference type="SUPFAM" id="SSF51556">
    <property type="entry name" value="Metallo-dependent hydrolases"/>
    <property type="match status" value="1"/>
</dbReference>
<feature type="domain" description="Amidohydrolase-related" evidence="12">
    <location>
        <begin position="49"/>
        <end position="385"/>
    </location>
</feature>
<comment type="catalytic activity">
    <reaction evidence="7">
        <text>N-acetyl-D-glucosamine 6-phosphate + H2O = D-glucosamine 6-phosphate + acetate</text>
        <dbReference type="Rhea" id="RHEA:22936"/>
        <dbReference type="ChEBI" id="CHEBI:15377"/>
        <dbReference type="ChEBI" id="CHEBI:30089"/>
        <dbReference type="ChEBI" id="CHEBI:57513"/>
        <dbReference type="ChEBI" id="CHEBI:58725"/>
        <dbReference type="EC" id="3.5.1.25"/>
    </reaction>
</comment>
<keyword evidence="6 9" id="KW-0119">Carbohydrate metabolism</keyword>
<dbReference type="EC" id="3.5.1.25" evidence="2"/>
<organism evidence="13 14">
    <name type="scientific">Clostridium thermosuccinogenes</name>
    <dbReference type="NCBI Taxonomy" id="84032"/>
    <lineage>
        <taxon>Bacteria</taxon>
        <taxon>Bacillati</taxon>
        <taxon>Bacillota</taxon>
        <taxon>Clostridia</taxon>
        <taxon>Eubacteriales</taxon>
        <taxon>Clostridiaceae</taxon>
        <taxon>Clostridium</taxon>
    </lineage>
</organism>
<evidence type="ECO:0000256" key="3">
    <source>
        <dbReference type="ARBA" id="ARBA00018029"/>
    </source>
</evidence>
<keyword evidence="4 11" id="KW-0479">Metal-binding</keyword>
<dbReference type="NCBIfam" id="TIGR00221">
    <property type="entry name" value="nagA"/>
    <property type="match status" value="1"/>
</dbReference>
<dbReference type="SUPFAM" id="SSF51338">
    <property type="entry name" value="Composite domain of metallo-dependent hydrolases"/>
    <property type="match status" value="1"/>
</dbReference>
<dbReference type="Gene3D" id="2.30.40.10">
    <property type="entry name" value="Urease, subunit C, domain 1"/>
    <property type="match status" value="1"/>
</dbReference>
<evidence type="ECO:0000313" key="14">
    <source>
        <dbReference type="Proteomes" id="UP000236151"/>
    </source>
</evidence>
<keyword evidence="5 9" id="KW-0378">Hydrolase</keyword>
<accession>A0A2K2F2A5</accession>
<name>A0A2K2F2A5_9CLOT</name>
<dbReference type="OrthoDB" id="9776488at2"/>
<evidence type="ECO:0000256" key="2">
    <source>
        <dbReference type="ARBA" id="ARBA00011899"/>
    </source>
</evidence>
<dbReference type="CDD" id="cd00854">
    <property type="entry name" value="NagA"/>
    <property type="match status" value="1"/>
</dbReference>
<feature type="binding site" evidence="11">
    <location>
        <position position="193"/>
    </location>
    <ligand>
        <name>Zn(2+)</name>
        <dbReference type="ChEBI" id="CHEBI:29105"/>
    </ligand>
</feature>
<dbReference type="Gene3D" id="3.20.20.140">
    <property type="entry name" value="Metal-dependent hydrolases"/>
    <property type="match status" value="1"/>
</dbReference>